<organism evidence="1 2">
    <name type="scientific">Burkholderia multivorans CGD2</name>
    <dbReference type="NCBI Taxonomy" id="513052"/>
    <lineage>
        <taxon>Bacteria</taxon>
        <taxon>Pseudomonadati</taxon>
        <taxon>Pseudomonadota</taxon>
        <taxon>Betaproteobacteria</taxon>
        <taxon>Burkholderiales</taxon>
        <taxon>Burkholderiaceae</taxon>
        <taxon>Burkholderia</taxon>
        <taxon>Burkholderia cepacia complex</taxon>
    </lineage>
</organism>
<proteinExistence type="predicted"/>
<dbReference type="EMBL" id="ACFC01000001">
    <property type="protein sequence ID" value="EEE09649.1"/>
    <property type="molecule type" value="Genomic_DNA"/>
</dbReference>
<gene>
    <name evidence="1" type="ORF">BURMUCGD2_5022</name>
</gene>
<evidence type="ECO:0000313" key="1">
    <source>
        <dbReference type="EMBL" id="EEE09649.1"/>
    </source>
</evidence>
<accession>B9BIW6</accession>
<sequence>MTHELSWRNRRSATIKAHRTDAEYRREREREFDARFGRQRRSA</sequence>
<evidence type="ECO:0000313" key="2">
    <source>
        <dbReference type="Proteomes" id="UP000004535"/>
    </source>
</evidence>
<dbReference type="Proteomes" id="UP000004535">
    <property type="component" value="Unassembled WGS sequence"/>
</dbReference>
<protein>
    <submittedName>
        <fullName evidence="1">Uncharacterized protein</fullName>
    </submittedName>
</protein>
<dbReference type="AlphaFoldDB" id="B9BIW6"/>
<reference evidence="1 2" key="1">
    <citation type="journal article" date="2012" name="J. Bacteriol.">
        <title>Draft Genome Sequence Determination for Cystic Fibrosis and Chronic Granulomatous Disease Burkholderia multivorans Isolates.</title>
        <authorList>
            <person name="Varga J.J."/>
            <person name="Losada L."/>
            <person name="Zelazny A.M."/>
            <person name="Brinkac L."/>
            <person name="Harkins D."/>
            <person name="Radune D."/>
            <person name="Hostetler J."/>
            <person name="Sampaio E.P."/>
            <person name="Ronning C.M."/>
            <person name="Nierman W.C."/>
            <person name="Greenberg D.E."/>
            <person name="Holland S.M."/>
            <person name="Goldberg J.B."/>
        </authorList>
    </citation>
    <scope>NUCLEOTIDE SEQUENCE [LARGE SCALE GENOMIC DNA]</scope>
    <source>
        <strain evidence="1 2">CGD2</strain>
    </source>
</reference>
<name>B9BIW6_9BURK</name>
<comment type="caution">
    <text evidence="1">The sequence shown here is derived from an EMBL/GenBank/DDBJ whole genome shotgun (WGS) entry which is preliminary data.</text>
</comment>